<evidence type="ECO:0000256" key="4">
    <source>
        <dbReference type="ARBA" id="ARBA00023321"/>
    </source>
</evidence>
<dbReference type="FunCoup" id="A0A4S2MXX8">
    <property type="interactions" value="792"/>
</dbReference>
<evidence type="ECO:0000313" key="9">
    <source>
        <dbReference type="EMBL" id="TGZ81578.1"/>
    </source>
</evidence>
<evidence type="ECO:0000256" key="6">
    <source>
        <dbReference type="SAM" id="Coils"/>
    </source>
</evidence>
<dbReference type="OrthoDB" id="6718656at2759"/>
<accession>A0A4S2MXX8</accession>
<keyword evidence="6" id="KW-0175">Coiled coil</keyword>
<dbReference type="InterPro" id="IPR002110">
    <property type="entry name" value="Ankyrin_rpt"/>
</dbReference>
<evidence type="ECO:0000256" key="5">
    <source>
        <dbReference type="PROSITE-ProRule" id="PRU00023"/>
    </source>
</evidence>
<feature type="region of interest" description="Disordered" evidence="7">
    <location>
        <begin position="107"/>
        <end position="227"/>
    </location>
</feature>
<dbReference type="GO" id="GO:0033309">
    <property type="term" value="C:SBF transcription complex"/>
    <property type="evidence" value="ECO:0007669"/>
    <property type="project" value="TreeGrafter"/>
</dbReference>
<dbReference type="Gene3D" id="3.10.260.10">
    <property type="entry name" value="Transcription regulator HTH, APSES-type DNA-binding domain"/>
    <property type="match status" value="1"/>
</dbReference>
<dbReference type="SUPFAM" id="SSF54616">
    <property type="entry name" value="DNA-binding domain of Mlu1-box binding protein MBP1"/>
    <property type="match status" value="1"/>
</dbReference>
<evidence type="ECO:0000256" key="1">
    <source>
        <dbReference type="ARBA" id="ARBA00022737"/>
    </source>
</evidence>
<dbReference type="InterPro" id="IPR036770">
    <property type="entry name" value="Ankyrin_rpt-contain_sf"/>
</dbReference>
<keyword evidence="4" id="KW-0183">Conidiation</keyword>
<dbReference type="Gene3D" id="1.25.40.20">
    <property type="entry name" value="Ankyrin repeat-containing domain"/>
    <property type="match status" value="1"/>
</dbReference>
<name>A0A4S2MXX8_9PEZI</name>
<dbReference type="InterPro" id="IPR018004">
    <property type="entry name" value="KilA/APSES_HTH"/>
</dbReference>
<dbReference type="AlphaFoldDB" id="A0A4S2MXX8"/>
<keyword evidence="3 5" id="KW-0040">ANK repeat</keyword>
<dbReference type="PROSITE" id="PS51299">
    <property type="entry name" value="HTH_APSES"/>
    <property type="match status" value="1"/>
</dbReference>
<feature type="compositionally biased region" description="Pro residues" evidence="7">
    <location>
        <begin position="145"/>
        <end position="159"/>
    </location>
</feature>
<keyword evidence="10" id="KW-1185">Reference proteome</keyword>
<dbReference type="GO" id="GO:0001228">
    <property type="term" value="F:DNA-binding transcription activator activity, RNA polymerase II-specific"/>
    <property type="evidence" value="ECO:0007669"/>
    <property type="project" value="UniProtKB-ARBA"/>
</dbReference>
<feature type="region of interest" description="Disordered" evidence="7">
    <location>
        <begin position="444"/>
        <end position="484"/>
    </location>
</feature>
<dbReference type="GO" id="GO:0003677">
    <property type="term" value="F:DNA binding"/>
    <property type="evidence" value="ECO:0007669"/>
    <property type="project" value="InterPro"/>
</dbReference>
<evidence type="ECO:0000259" key="8">
    <source>
        <dbReference type="PROSITE" id="PS51299"/>
    </source>
</evidence>
<evidence type="ECO:0000256" key="2">
    <source>
        <dbReference type="ARBA" id="ARBA00022969"/>
    </source>
</evidence>
<proteinExistence type="predicted"/>
<evidence type="ECO:0000313" key="10">
    <source>
        <dbReference type="Proteomes" id="UP000298138"/>
    </source>
</evidence>
<dbReference type="Pfam" id="PF04383">
    <property type="entry name" value="KilA-N"/>
    <property type="match status" value="1"/>
</dbReference>
<dbReference type="FunFam" id="3.10.260.10:FF:000001">
    <property type="entry name" value="APSES transcription factor (MbpA)"/>
    <property type="match status" value="1"/>
</dbReference>
<dbReference type="GO" id="GO:0030907">
    <property type="term" value="C:MBF transcription complex"/>
    <property type="evidence" value="ECO:0007669"/>
    <property type="project" value="TreeGrafter"/>
</dbReference>
<dbReference type="PANTHER" id="PTHR43828:SF15">
    <property type="entry name" value="TRANSCRIPTION FACTOR MBP1"/>
    <property type="match status" value="1"/>
</dbReference>
<reference evidence="9 10" key="1">
    <citation type="submission" date="2019-04" db="EMBL/GenBank/DDBJ databases">
        <title>Comparative genomics and transcriptomics to analyze fruiting body development in filamentous ascomycetes.</title>
        <authorList>
            <consortium name="DOE Joint Genome Institute"/>
            <person name="Lutkenhaus R."/>
            <person name="Traeger S."/>
            <person name="Breuer J."/>
            <person name="Kuo A."/>
            <person name="Lipzen A."/>
            <person name="Pangilinan J."/>
            <person name="Dilworth D."/>
            <person name="Sandor L."/>
            <person name="Poggeler S."/>
            <person name="Barry K."/>
            <person name="Grigoriev I.V."/>
            <person name="Nowrousian M."/>
        </authorList>
    </citation>
    <scope>NUCLEOTIDE SEQUENCE [LARGE SCALE GENOMIC DNA]</scope>
    <source>
        <strain evidence="9 10">CBS 389.68</strain>
    </source>
</reference>
<dbReference type="SUPFAM" id="SSF48403">
    <property type="entry name" value="Ankyrin repeat"/>
    <property type="match status" value="1"/>
</dbReference>
<dbReference type="STRING" id="341454.A0A4S2MXX8"/>
<dbReference type="SMART" id="SM01252">
    <property type="entry name" value="KilA-N"/>
    <property type="match status" value="1"/>
</dbReference>
<dbReference type="InterPro" id="IPR051642">
    <property type="entry name" value="SWI6-like"/>
</dbReference>
<dbReference type="InParanoid" id="A0A4S2MXX8"/>
<organism evidence="9 10">
    <name type="scientific">Ascodesmis nigricans</name>
    <dbReference type="NCBI Taxonomy" id="341454"/>
    <lineage>
        <taxon>Eukaryota</taxon>
        <taxon>Fungi</taxon>
        <taxon>Dikarya</taxon>
        <taxon>Ascomycota</taxon>
        <taxon>Pezizomycotina</taxon>
        <taxon>Pezizomycetes</taxon>
        <taxon>Pezizales</taxon>
        <taxon>Ascodesmidaceae</taxon>
        <taxon>Ascodesmis</taxon>
    </lineage>
</organism>
<keyword evidence="2" id="KW-0749">Sporulation</keyword>
<feature type="domain" description="HTH APSES-type" evidence="8">
    <location>
        <begin position="6"/>
        <end position="114"/>
    </location>
</feature>
<dbReference type="InterPro" id="IPR036887">
    <property type="entry name" value="HTH_APSES_sf"/>
</dbReference>
<feature type="repeat" description="ANK" evidence="5">
    <location>
        <begin position="270"/>
        <end position="302"/>
    </location>
</feature>
<dbReference type="GO" id="GO:0030435">
    <property type="term" value="P:sporulation resulting in formation of a cellular spore"/>
    <property type="evidence" value="ECO:0007669"/>
    <property type="project" value="UniProtKB-KW"/>
</dbReference>
<protein>
    <submittedName>
        <fullName evidence="9">Apses-domain-containing protein</fullName>
    </submittedName>
</protein>
<gene>
    <name evidence="9" type="ORF">EX30DRAFT_340451</name>
</gene>
<dbReference type="GO" id="GO:0048315">
    <property type="term" value="P:conidium formation"/>
    <property type="evidence" value="ECO:0007669"/>
    <property type="project" value="UniProtKB-KW"/>
</dbReference>
<dbReference type="Proteomes" id="UP000298138">
    <property type="component" value="Unassembled WGS sequence"/>
</dbReference>
<dbReference type="PANTHER" id="PTHR43828">
    <property type="entry name" value="ASPARAGINASE"/>
    <property type="match status" value="1"/>
</dbReference>
<feature type="compositionally biased region" description="Low complexity" evidence="7">
    <location>
        <begin position="472"/>
        <end position="484"/>
    </location>
</feature>
<dbReference type="SMART" id="SM00248">
    <property type="entry name" value="ANK"/>
    <property type="match status" value="2"/>
</dbReference>
<dbReference type="PROSITE" id="PS50297">
    <property type="entry name" value="ANK_REP_REGION"/>
    <property type="match status" value="1"/>
</dbReference>
<feature type="coiled-coil region" evidence="6">
    <location>
        <begin position="571"/>
        <end position="602"/>
    </location>
</feature>
<sequence length="735" mass="82251">MADYTVYKATYSGTPVYEFIAKGIACMRRRSDSWINATQILKVADFDKPQRTRILEREVQRGTHEKVQGGYGKYQGTWVPLDRARQIAQQYNVEDILMPIFNFRPSTESPPLAPKHITAASSKPRPAPRAPKAPRAPAAKRVAKPAPPPPPPVALPPPQLDEDSFDEGHDGDDMSEIDPLDDPSVHSLMSSSPTGASDFEMPEHRSLKRKRGHMQHSSLASYEVMSPPHHRSISYSDELLDYFMNKDLDVPDFLLRTPPDFDVNEVIDTEGHTAIHWAAAMGDLKVIDLLVKSDANICARNKRGETPLMRAVLFTNNYDRRSFPRLVETLRATIFFDDKFGSTVFHHIAATTSSRNKLLAARYYNEVLLQKLSELHSMDEIAQFLDLKDFNGDTALTISARNVAKKCVRTLLGYNASPDIPNNVGETADRLIIATEEQRKHAILSGDFSHPLRDGSSSPYQPRHHDPHNPNPHHSNTTPSSTNPATQAAISYAASSHLPQPHTSEAAISATKKVIPLMAEMLEGLATAYDKELADKDEDHHQAQRLLDSSTEEIDQCRQAAKDTIAPFGSEMEMESQMEKLRNEAELLARELQETLERAQRYEICMLVREAEREVLGQQPTSNVIQDPLFPTPNLTPPASTNMADPEMTLAQKAEDDELLQKLQYAWEIAERQRKRKELIETIVEACKKSGSGGKMADYRRLIALSCGLMADDVEKLLPEILRDLEQEGEASLGC</sequence>
<dbReference type="PROSITE" id="PS50088">
    <property type="entry name" value="ANK_REPEAT"/>
    <property type="match status" value="1"/>
</dbReference>
<dbReference type="EMBL" id="ML220118">
    <property type="protein sequence ID" value="TGZ81578.1"/>
    <property type="molecule type" value="Genomic_DNA"/>
</dbReference>
<dbReference type="InterPro" id="IPR003163">
    <property type="entry name" value="Tscrpt_reg_HTH_APSES-type"/>
</dbReference>
<dbReference type="Pfam" id="PF12796">
    <property type="entry name" value="Ank_2"/>
    <property type="match status" value="1"/>
</dbReference>
<evidence type="ECO:0000256" key="3">
    <source>
        <dbReference type="ARBA" id="ARBA00023043"/>
    </source>
</evidence>
<keyword evidence="1" id="KW-0677">Repeat</keyword>
<evidence type="ECO:0000256" key="7">
    <source>
        <dbReference type="SAM" id="MobiDB-lite"/>
    </source>
</evidence>